<name>A0ABD2AQK6_VESMC</name>
<dbReference type="Proteomes" id="UP001607303">
    <property type="component" value="Unassembled WGS sequence"/>
</dbReference>
<accession>A0ABD2AQK6</accession>
<proteinExistence type="predicted"/>
<dbReference type="Pfam" id="PF13843">
    <property type="entry name" value="DDE_Tnp_1_7"/>
    <property type="match status" value="1"/>
</dbReference>
<organism evidence="2 3">
    <name type="scientific">Vespula maculifrons</name>
    <name type="common">Eastern yellow jacket</name>
    <name type="synonym">Wasp</name>
    <dbReference type="NCBI Taxonomy" id="7453"/>
    <lineage>
        <taxon>Eukaryota</taxon>
        <taxon>Metazoa</taxon>
        <taxon>Ecdysozoa</taxon>
        <taxon>Arthropoda</taxon>
        <taxon>Hexapoda</taxon>
        <taxon>Insecta</taxon>
        <taxon>Pterygota</taxon>
        <taxon>Neoptera</taxon>
        <taxon>Endopterygota</taxon>
        <taxon>Hymenoptera</taxon>
        <taxon>Apocrita</taxon>
        <taxon>Aculeata</taxon>
        <taxon>Vespoidea</taxon>
        <taxon>Vespidae</taxon>
        <taxon>Vespinae</taxon>
        <taxon>Vespula</taxon>
    </lineage>
</organism>
<evidence type="ECO:0000259" key="1">
    <source>
        <dbReference type="Pfam" id="PF13843"/>
    </source>
</evidence>
<dbReference type="EMBL" id="JAYRBN010000115">
    <property type="protein sequence ID" value="KAL2722912.1"/>
    <property type="molecule type" value="Genomic_DNA"/>
</dbReference>
<protein>
    <submittedName>
        <fullName evidence="2">PiggyBac transposable element-derived protein 4-like</fullName>
    </submittedName>
</protein>
<gene>
    <name evidence="2" type="ORF">V1477_019503</name>
</gene>
<dbReference type="InterPro" id="IPR029526">
    <property type="entry name" value="PGBD"/>
</dbReference>
<keyword evidence="3" id="KW-1185">Reference proteome</keyword>
<comment type="caution">
    <text evidence="2">The sequence shown here is derived from an EMBL/GenBank/DDBJ whole genome shotgun (WGS) entry which is preliminary data.</text>
</comment>
<feature type="domain" description="PiggyBac transposable element-derived protein" evidence="1">
    <location>
        <begin position="8"/>
        <end position="96"/>
    </location>
</feature>
<reference evidence="2 3" key="1">
    <citation type="journal article" date="2024" name="Ann. Entomol. Soc. Am.">
        <title>Genomic analyses of the southern and eastern yellowjacket wasps (Hymenoptera: Vespidae) reveal evolutionary signatures of social life.</title>
        <authorList>
            <person name="Catto M.A."/>
            <person name="Caine P.B."/>
            <person name="Orr S.E."/>
            <person name="Hunt B.G."/>
            <person name="Goodisman M.A.D."/>
        </authorList>
    </citation>
    <scope>NUCLEOTIDE SEQUENCE [LARGE SCALE GENOMIC DNA]</scope>
    <source>
        <strain evidence="2">232</strain>
        <tissue evidence="2">Head and thorax</tissue>
    </source>
</reference>
<evidence type="ECO:0000313" key="2">
    <source>
        <dbReference type="EMBL" id="KAL2722912.1"/>
    </source>
</evidence>
<dbReference type="AlphaFoldDB" id="A0ABD2AQK6"/>
<sequence>MTHFSAILYKSNDFILTIYKAKPNKKVLILSSMHSSVKIEKSDTRIPKTIRFYNSTKFSVDVNDHMARKYSVKSKYQRWPLEIFSNILDLVGISAWILYKETTELGIEYQKESQLSKECSSKTIINTAIDSSGWKACQIRYCKVNKICIKCKKILIWKITSKYRFKIENEEEFKNKLGN</sequence>
<evidence type="ECO:0000313" key="3">
    <source>
        <dbReference type="Proteomes" id="UP001607303"/>
    </source>
</evidence>